<dbReference type="AlphaFoldDB" id="A0A6C2USJ1"/>
<evidence type="ECO:0000313" key="2">
    <source>
        <dbReference type="Proteomes" id="UP000346198"/>
    </source>
</evidence>
<name>A0A6C2USJ1_9BACT</name>
<sequence length="43" mass="4827">MKKIIWIVMGVVFFVGHKKELESVPSSSLATGMNLSGKRYLMI</sequence>
<proteinExistence type="predicted"/>
<evidence type="ECO:0000313" key="1">
    <source>
        <dbReference type="EMBL" id="VGO23285.1"/>
    </source>
</evidence>
<organism evidence="1 2">
    <name type="scientific">Pontiella sulfatireligans</name>
    <dbReference type="NCBI Taxonomy" id="2750658"/>
    <lineage>
        <taxon>Bacteria</taxon>
        <taxon>Pseudomonadati</taxon>
        <taxon>Kiritimatiellota</taxon>
        <taxon>Kiritimatiellia</taxon>
        <taxon>Kiritimatiellales</taxon>
        <taxon>Pontiellaceae</taxon>
        <taxon>Pontiella</taxon>
    </lineage>
</organism>
<keyword evidence="2" id="KW-1185">Reference proteome</keyword>
<dbReference type="RefSeq" id="WP_281281245.1">
    <property type="nucleotide sequence ID" value="NZ_CAAHFH010000003.1"/>
</dbReference>
<gene>
    <name evidence="1" type="ORF">SCARR_05392</name>
</gene>
<reference evidence="1 2" key="1">
    <citation type="submission" date="2019-04" db="EMBL/GenBank/DDBJ databases">
        <authorList>
            <person name="Van Vliet M D."/>
        </authorList>
    </citation>
    <scope>NUCLEOTIDE SEQUENCE [LARGE SCALE GENOMIC DNA]</scope>
    <source>
        <strain evidence="1 2">F21</strain>
    </source>
</reference>
<dbReference type="Proteomes" id="UP000346198">
    <property type="component" value="Unassembled WGS sequence"/>
</dbReference>
<dbReference type="EMBL" id="CAAHFH010000003">
    <property type="protein sequence ID" value="VGO23285.1"/>
    <property type="molecule type" value="Genomic_DNA"/>
</dbReference>
<accession>A0A6C2USJ1</accession>
<protein>
    <submittedName>
        <fullName evidence="1">Uncharacterized protein</fullName>
    </submittedName>
</protein>